<evidence type="ECO:0000256" key="1">
    <source>
        <dbReference type="SAM" id="Coils"/>
    </source>
</evidence>
<feature type="transmembrane region" description="Helical" evidence="3">
    <location>
        <begin position="132"/>
        <end position="153"/>
    </location>
</feature>
<keyword evidence="3" id="KW-0812">Transmembrane</keyword>
<dbReference type="AlphaFoldDB" id="A0A917SML1"/>
<accession>A0A917SML1</accession>
<keyword evidence="3" id="KW-0472">Membrane</keyword>
<keyword evidence="5" id="KW-1185">Reference proteome</keyword>
<name>A0A917SML1_9ACTN</name>
<dbReference type="RefSeq" id="WP_188939969.1">
    <property type="nucleotide sequence ID" value="NZ_BMNA01000001.1"/>
</dbReference>
<proteinExistence type="predicted"/>
<feature type="region of interest" description="Disordered" evidence="2">
    <location>
        <begin position="163"/>
        <end position="184"/>
    </location>
</feature>
<evidence type="ECO:0000256" key="2">
    <source>
        <dbReference type="SAM" id="MobiDB-lite"/>
    </source>
</evidence>
<reference evidence="4" key="1">
    <citation type="journal article" date="2014" name="Int. J. Syst. Evol. Microbiol.">
        <title>Complete genome sequence of Corynebacterium casei LMG S-19264T (=DSM 44701T), isolated from a smear-ripened cheese.</title>
        <authorList>
            <consortium name="US DOE Joint Genome Institute (JGI-PGF)"/>
            <person name="Walter F."/>
            <person name="Albersmeier A."/>
            <person name="Kalinowski J."/>
            <person name="Ruckert C."/>
        </authorList>
    </citation>
    <scope>NUCLEOTIDE SEQUENCE</scope>
    <source>
        <strain evidence="4">CGMCC 4.7308</strain>
    </source>
</reference>
<gene>
    <name evidence="4" type="ORF">GCM10011594_06240</name>
</gene>
<reference evidence="4" key="2">
    <citation type="submission" date="2020-09" db="EMBL/GenBank/DDBJ databases">
        <authorList>
            <person name="Sun Q."/>
            <person name="Zhou Y."/>
        </authorList>
    </citation>
    <scope>NUCLEOTIDE SEQUENCE</scope>
    <source>
        <strain evidence="4">CGMCC 4.7308</strain>
    </source>
</reference>
<evidence type="ECO:0000313" key="4">
    <source>
        <dbReference type="EMBL" id="GGL89386.1"/>
    </source>
</evidence>
<evidence type="ECO:0000313" key="5">
    <source>
        <dbReference type="Proteomes" id="UP000655208"/>
    </source>
</evidence>
<feature type="transmembrane region" description="Helical" evidence="3">
    <location>
        <begin position="106"/>
        <end position="126"/>
    </location>
</feature>
<dbReference type="InterPro" id="IPR046291">
    <property type="entry name" value="DUF6328"/>
</dbReference>
<feature type="transmembrane region" description="Helical" evidence="3">
    <location>
        <begin position="65"/>
        <end position="86"/>
    </location>
</feature>
<protein>
    <submittedName>
        <fullName evidence="4">Membrane protein</fullName>
    </submittedName>
</protein>
<comment type="caution">
    <text evidence="4">The sequence shown here is derived from an EMBL/GenBank/DDBJ whole genome shotgun (WGS) entry which is preliminary data.</text>
</comment>
<feature type="transmembrane region" description="Helical" evidence="3">
    <location>
        <begin position="34"/>
        <end position="53"/>
    </location>
</feature>
<keyword evidence="3" id="KW-1133">Transmembrane helix</keyword>
<feature type="coiled-coil region" evidence="1">
    <location>
        <begin position="11"/>
        <end position="38"/>
    </location>
</feature>
<dbReference type="Pfam" id="PF19853">
    <property type="entry name" value="DUF6328"/>
    <property type="match status" value="1"/>
</dbReference>
<dbReference type="EMBL" id="BMNA01000001">
    <property type="protein sequence ID" value="GGL89386.1"/>
    <property type="molecule type" value="Genomic_DNA"/>
</dbReference>
<evidence type="ECO:0000256" key="3">
    <source>
        <dbReference type="SAM" id="Phobius"/>
    </source>
</evidence>
<keyword evidence="1" id="KW-0175">Coiled coil</keyword>
<organism evidence="4 5">
    <name type="scientific">Nakamurella endophytica</name>
    <dbReference type="NCBI Taxonomy" id="1748367"/>
    <lineage>
        <taxon>Bacteria</taxon>
        <taxon>Bacillati</taxon>
        <taxon>Actinomycetota</taxon>
        <taxon>Actinomycetes</taxon>
        <taxon>Nakamurellales</taxon>
        <taxon>Nakamurellaceae</taxon>
        <taxon>Nakamurella</taxon>
    </lineage>
</organism>
<sequence length="184" mass="20405">MAWTRPDRETYVRNESEAQRLDRNYAELLQEVRVAQAGVQIFFAFLLTIPFQNRFAQLSQEQKNWYLTTLLCAGAAVVLFVAPVAAHRILFRRRLKDELVLFTGRLAAAGLCFLALSFLGALGLAVDVVNGRLPAVLAVAVGAAVILTVWWLWPTHGVRRRHTVPVTPVPEPDGTDGTSPRDLG</sequence>
<dbReference type="Proteomes" id="UP000655208">
    <property type="component" value="Unassembled WGS sequence"/>
</dbReference>